<name>A0ABR7X4C0_9SPHI</name>
<dbReference type="RefSeq" id="WP_191175229.1">
    <property type="nucleotide sequence ID" value="NZ_JACWMW010000002.1"/>
</dbReference>
<dbReference type="PANTHER" id="PTHR37841:SF1">
    <property type="entry name" value="DUF3298 DOMAIN-CONTAINING PROTEIN"/>
    <property type="match status" value="1"/>
</dbReference>
<comment type="caution">
    <text evidence="1">The sequence shown here is derived from an EMBL/GenBank/DDBJ whole genome shotgun (WGS) entry which is preliminary data.</text>
</comment>
<dbReference type="PANTHER" id="PTHR37841">
    <property type="entry name" value="GLR2918 PROTEIN"/>
    <property type="match status" value="1"/>
</dbReference>
<gene>
    <name evidence="1" type="ORF">IDJ75_08690</name>
</gene>
<dbReference type="PROSITE" id="PS51257">
    <property type="entry name" value="PROKAR_LIPOPROTEIN"/>
    <property type="match status" value="1"/>
</dbReference>
<proteinExistence type="predicted"/>
<evidence type="ECO:0000313" key="2">
    <source>
        <dbReference type="Proteomes" id="UP000618754"/>
    </source>
</evidence>
<protein>
    <submittedName>
        <fullName evidence="1">WG repeat-containing protein</fullName>
    </submittedName>
</protein>
<sequence>MNKKIHSGISYTFGLFFILIAASCSTSSLEDVKTKDEYIKRISALSGDKLQKTLKTDIDSLTSLKEEMDGFTIYIGFGISMSDGSGKKAEVKPDSAFRINTDFAAIKNDINEYSKKLYFIQTPELPNSRFQVAIDEKLGNISTDDIDVKLKKVYTKGRAYPEDKIGMVKADSAAVDFKYEYPKSFETFKFNPQGKKEIAYNKYTIEIDSAGDDNIEFDTPLPLYKDLLSYQALNPAGVLMNSSSNSAMPLTTIKGNIKNDLASALQILKTASKLNNNDAIVKELNKIPSSLFPAIAKYHGFITKYKSLENDKNLKGFDAIKRLKQLMEEDKDLFGLEKQRVTLKFPDKISELILYIGREKETIAQSAVAKITQIASPYQAFADNRVDKYGIVDSNYTIIVPASYGRLDRSDNIGLYYKDYKEKQDFHLDVPNKKLIPIKKGYTYIKDISDHLTMFSDSNKYVGVLENDDKVVIPFEYDDIEKTGNTLLLTKSKRGRKKYEIRTLDNKLVNDLKGLKITPYPDYGMLIIENEKEKLGLIDKDGRTVIQPTYVNLKPIDKDLLLYSEGSDSYQKGIMKVDGTKVTEPKFNYINDFQEGFAVYRTDDINKSYGYLNKAGQPVFGKYTVAYGFAGGYALVFDNNIFSLIDTSGKKVKQIPYKTLGDPTISLTGKSTIYEIDGKKYNYAGQPIN</sequence>
<organism evidence="1 2">
    <name type="scientific">Mucilaginibacter rigui</name>
    <dbReference type="NCBI Taxonomy" id="534635"/>
    <lineage>
        <taxon>Bacteria</taxon>
        <taxon>Pseudomonadati</taxon>
        <taxon>Bacteroidota</taxon>
        <taxon>Sphingobacteriia</taxon>
        <taxon>Sphingobacteriales</taxon>
        <taxon>Sphingobacteriaceae</taxon>
        <taxon>Mucilaginibacter</taxon>
    </lineage>
</organism>
<dbReference type="Proteomes" id="UP000618754">
    <property type="component" value="Unassembled WGS sequence"/>
</dbReference>
<accession>A0ABR7X4C0</accession>
<evidence type="ECO:0000313" key="1">
    <source>
        <dbReference type="EMBL" id="MBD1385351.1"/>
    </source>
</evidence>
<dbReference type="EMBL" id="JACWMW010000002">
    <property type="protein sequence ID" value="MBD1385351.1"/>
    <property type="molecule type" value="Genomic_DNA"/>
</dbReference>
<keyword evidence="2" id="KW-1185">Reference proteome</keyword>
<reference evidence="1 2" key="1">
    <citation type="submission" date="2020-09" db="EMBL/GenBank/DDBJ databases">
        <title>Novel species of Mucilaginibacter isolated from a glacier on the Tibetan Plateau.</title>
        <authorList>
            <person name="Liu Q."/>
            <person name="Xin Y.-H."/>
        </authorList>
    </citation>
    <scope>NUCLEOTIDE SEQUENCE [LARGE SCALE GENOMIC DNA]</scope>
    <source>
        <strain evidence="1 2">CGMCC 1.13878</strain>
    </source>
</reference>
<dbReference type="InterPro" id="IPR032774">
    <property type="entry name" value="WG_beta_rep"/>
</dbReference>
<dbReference type="Pfam" id="PF14903">
    <property type="entry name" value="WG_beta_rep"/>
    <property type="match status" value="3"/>
</dbReference>